<evidence type="ECO:0000256" key="1">
    <source>
        <dbReference type="SAM" id="MobiDB-lite"/>
    </source>
</evidence>
<accession>A0A2K9B8T2</accession>
<evidence type="ECO:0000313" key="3">
    <source>
        <dbReference type="EMBL" id="VWQ13216.1"/>
    </source>
</evidence>
<dbReference type="AlphaFoldDB" id="A0A2K9B8T2"/>
<sequence>METEDDLGIRVWVGNLGKYVEGELKGGWASLPMPQRELNRFLRDTVGLGPEAPEARATGRVYEEYAIHDYEYDGLLEALDYRPDEYENLDDLNMLARAAQVFERESPGMIERVRMAADTLVQSTPLSLANLIAQCDDIDWCEYDPPAGIDPANIDDLDELYAWHCVERDPDLARVMQGRWGMYMDMAWLGRDSALCDDVTLGEHGFLLANGVPDANRYDRGELRELLDALDPPAPAPDFRLENLLEEGEHIERYAIEDTGTNWGAPDYGCIMPYGSTDLAAGLEDTVQRIIADRHEHGDATEQIRLTVGAVPAIDLAGEEGIAPIDRGYALPGPIVTADQARQPAKGKDKGEALEGIRRRASQRNDMKGTEAATKTRGGHAR</sequence>
<evidence type="ECO:0000313" key="4">
    <source>
        <dbReference type="Proteomes" id="UP000232491"/>
    </source>
</evidence>
<dbReference type="Pfam" id="PF07275">
    <property type="entry name" value="ArdA"/>
    <property type="match status" value="1"/>
</dbReference>
<name>A0A2K9B8T2_BIFBR</name>
<dbReference type="Proteomes" id="UP000232491">
    <property type="component" value="Chromosome"/>
</dbReference>
<feature type="region of interest" description="Disordered" evidence="1">
    <location>
        <begin position="338"/>
        <end position="382"/>
    </location>
</feature>
<protein>
    <submittedName>
        <fullName evidence="3">Antirestriction protein (ArdA)</fullName>
    </submittedName>
</protein>
<organism evidence="2 4">
    <name type="scientific">Bifidobacterium breve</name>
    <dbReference type="NCBI Taxonomy" id="1685"/>
    <lineage>
        <taxon>Bacteria</taxon>
        <taxon>Bacillati</taxon>
        <taxon>Actinomycetota</taxon>
        <taxon>Actinomycetes</taxon>
        <taxon>Bifidobacteriales</taxon>
        <taxon>Bifidobacteriaceae</taxon>
        <taxon>Bifidobacterium</taxon>
    </lineage>
</organism>
<reference evidence="3 5" key="2">
    <citation type="submission" date="2019-10" db="EMBL/GenBank/DDBJ databases">
        <authorList>
            <consortium name="Melissa Lawson"/>
            <person name="O'neill I."/>
        </authorList>
    </citation>
    <scope>NUCLEOTIDE SEQUENCE [LARGE SCALE GENOMIC DNA]</scope>
    <source>
        <strain evidence="3">LH_24</strain>
    </source>
</reference>
<dbReference type="EMBL" id="CP021558">
    <property type="protein sequence ID" value="AUE03874.1"/>
    <property type="molecule type" value="Genomic_DNA"/>
</dbReference>
<dbReference type="Proteomes" id="UP000494173">
    <property type="component" value="Unassembled WGS sequence"/>
</dbReference>
<dbReference type="InterPro" id="IPR041895">
    <property type="entry name" value="ArdA_dom1"/>
</dbReference>
<evidence type="ECO:0000313" key="5">
    <source>
        <dbReference type="Proteomes" id="UP000494173"/>
    </source>
</evidence>
<gene>
    <name evidence="2" type="ORF">BB215W447A_1870</name>
    <name evidence="3" type="ORF">BIFLH24_00325</name>
</gene>
<feature type="compositionally biased region" description="Basic and acidic residues" evidence="1">
    <location>
        <begin position="346"/>
        <end position="369"/>
    </location>
</feature>
<proteinExistence type="predicted"/>
<evidence type="ECO:0000313" key="2">
    <source>
        <dbReference type="EMBL" id="AUE03874.1"/>
    </source>
</evidence>
<dbReference type="InterPro" id="IPR009899">
    <property type="entry name" value="ArdA"/>
</dbReference>
<dbReference type="EMBL" id="CABWKB010000001">
    <property type="protein sequence ID" value="VWQ13216.1"/>
    <property type="molecule type" value="Genomic_DNA"/>
</dbReference>
<dbReference type="RefSeq" id="WP_106641705.1">
    <property type="nucleotide sequence ID" value="NZ_CABWJU010000001.1"/>
</dbReference>
<dbReference type="Gene3D" id="3.10.20.480">
    <property type="entry name" value="Antirestriction protein ArdA, domain 1"/>
    <property type="match status" value="1"/>
</dbReference>
<reference evidence="2 4" key="1">
    <citation type="submission" date="2017-05" db="EMBL/GenBank/DDBJ databases">
        <title>Comparative genomics and methylome analysis of the gut commensal Bifidobacterium breve.</title>
        <authorList>
            <person name="Bottacini F."/>
            <person name="Morrissey R."/>
            <person name="Roberts R.J."/>
            <person name="James K."/>
            <person name="van Breen J."/>
            <person name="Egan M."/>
            <person name="Lambert J."/>
            <person name="van Limpt K."/>
            <person name="Stanton C."/>
            <person name="Knol J."/>
            <person name="O' Connell Motherway M."/>
            <person name="van Sinderen D."/>
        </authorList>
    </citation>
    <scope>NUCLEOTIDE SEQUENCE [LARGE SCALE GENOMIC DNA]</scope>
    <source>
        <strain evidence="2 4">215W447a</strain>
    </source>
</reference>